<sequence length="567" mass="59248">MKKTLLAVAITVAGSAIATPFNGNDAQSNAMGNTGVASSEVQNAVNFNPALLADQYDGVGFGMTLPSFKFYVDDSKGFIKSAGAFTESGGTWDQVQTIDSAALESAVGDIATTMTAIGGDVDDITQAILDIETAVDNNDQPAYETAVDDLGNASASLSSNSATLDTTVVSVSTQVSNLNNTSRSAQSDLTGLSSKPLQLGLGLDILNAALPSEGLGLAVGISTNTAVGSTLNVASEDLDPIVDLTGDLSEYSTEATNLTAAVSALAAANADLTLHFQNAPAFGSPEYQAWEDELAVKEQAIIDAQGDVDDSRIALDNFNGSNGTIVNGSINFSLGEDPQSEIEFVGANITEVSVSAARRFVVGGEDIAFGVTPKIQSINIFEKTINLSNSSSEMDQLSADPSGYFLNNTTSLMRVNVDFGAAKTWDFYGKVRAGVALKDLIPWTLESKSGTELLIRPKLRVGAAHETKFTKVAVDLDITENKPLKYGVPTRYFGLGGEVNAWGWAALRAGYRANLSVENSSVVSGGIGLTPFGVGVEISAWAKPTSLDDWAVLIQDMGAVVEFSMNF</sequence>
<keyword evidence="1" id="KW-0732">Signal</keyword>
<name>A0ABV7WLA6_9GAMM</name>
<comment type="caution">
    <text evidence="2">The sequence shown here is derived from an EMBL/GenBank/DDBJ whole genome shotgun (WGS) entry which is preliminary data.</text>
</comment>
<feature type="signal peptide" evidence="1">
    <location>
        <begin position="1"/>
        <end position="18"/>
    </location>
</feature>
<feature type="chain" id="PRO_5046084575" evidence="1">
    <location>
        <begin position="19"/>
        <end position="567"/>
    </location>
</feature>
<evidence type="ECO:0000313" key="3">
    <source>
        <dbReference type="Proteomes" id="UP001595710"/>
    </source>
</evidence>
<evidence type="ECO:0000313" key="2">
    <source>
        <dbReference type="EMBL" id="MFC3700106.1"/>
    </source>
</evidence>
<protein>
    <submittedName>
        <fullName evidence="2">Conjugal transfer protein TraF</fullName>
    </submittedName>
</protein>
<dbReference type="Pfam" id="PF13729">
    <property type="entry name" value="TraF_2"/>
    <property type="match status" value="1"/>
</dbReference>
<evidence type="ECO:0000256" key="1">
    <source>
        <dbReference type="SAM" id="SignalP"/>
    </source>
</evidence>
<proteinExistence type="predicted"/>
<dbReference type="RefSeq" id="WP_290280836.1">
    <property type="nucleotide sequence ID" value="NZ_JAUFQI010000001.1"/>
</dbReference>
<reference evidence="3" key="1">
    <citation type="journal article" date="2019" name="Int. J. Syst. Evol. Microbiol.">
        <title>The Global Catalogue of Microorganisms (GCM) 10K type strain sequencing project: providing services to taxonomists for standard genome sequencing and annotation.</title>
        <authorList>
            <consortium name="The Broad Institute Genomics Platform"/>
            <consortium name="The Broad Institute Genome Sequencing Center for Infectious Disease"/>
            <person name="Wu L."/>
            <person name="Ma J."/>
        </authorList>
    </citation>
    <scope>NUCLEOTIDE SEQUENCE [LARGE SCALE GENOMIC DNA]</scope>
    <source>
        <strain evidence="3">CECT 8288</strain>
    </source>
</reference>
<dbReference type="EMBL" id="JBHRYN010000003">
    <property type="protein sequence ID" value="MFC3700106.1"/>
    <property type="molecule type" value="Genomic_DNA"/>
</dbReference>
<keyword evidence="3" id="KW-1185">Reference proteome</keyword>
<dbReference type="Proteomes" id="UP001595710">
    <property type="component" value="Unassembled WGS sequence"/>
</dbReference>
<accession>A0ABV7WLA6</accession>
<organism evidence="2 3">
    <name type="scientific">Reinekea marina</name>
    <dbReference type="NCBI Taxonomy" id="1310421"/>
    <lineage>
        <taxon>Bacteria</taxon>
        <taxon>Pseudomonadati</taxon>
        <taxon>Pseudomonadota</taxon>
        <taxon>Gammaproteobacteria</taxon>
        <taxon>Oceanospirillales</taxon>
        <taxon>Saccharospirillaceae</taxon>
        <taxon>Reinekea</taxon>
    </lineage>
</organism>
<dbReference type="InterPro" id="IPR032811">
    <property type="entry name" value="Put_conjugal_transfer"/>
</dbReference>
<gene>
    <name evidence="2" type="primary">traF</name>
    <name evidence="2" type="ORF">ACFOND_00525</name>
</gene>